<reference evidence="1" key="1">
    <citation type="submission" date="2022-03" db="EMBL/GenBank/DDBJ databases">
        <title>De novo assembled genomes of Belliella spp. (Cyclobacteriaceae) strains.</title>
        <authorList>
            <person name="Szabo A."/>
            <person name="Korponai K."/>
            <person name="Felfoldi T."/>
        </authorList>
    </citation>
    <scope>NUCLEOTIDE SEQUENCE</scope>
    <source>
        <strain evidence="1">DSM 107340</strain>
    </source>
</reference>
<dbReference type="RefSeq" id="WP_241273930.1">
    <property type="nucleotide sequence ID" value="NZ_JAKZGS010000003.1"/>
</dbReference>
<evidence type="ECO:0000313" key="2">
    <source>
        <dbReference type="Proteomes" id="UP001165488"/>
    </source>
</evidence>
<sequence length="223" mass="25687">MKKTLLFTIIMTFFSQLLVAQIESWNIQGYTPPEEIEILDNLEEAKDFQKGDLIFSKAKGVFSISPINTINNRALRKLKSEASIKGASHLYINYRNIENSVFSKTSMYSATIYKENNLNISDISKSIDGKKLLLKMEKTYSRNSWKMNYNDLNEIINFNLDEPLEERNGKIFINIRNKDESFKKEKYEGVVEYEIIALEGNKLLIFKGNKSGTSNTLLGLEIQ</sequence>
<protein>
    <submittedName>
        <fullName evidence="1">Uncharacterized protein</fullName>
    </submittedName>
</protein>
<name>A0ABS9UMD7_9BACT</name>
<evidence type="ECO:0000313" key="1">
    <source>
        <dbReference type="EMBL" id="MCH7397418.1"/>
    </source>
</evidence>
<organism evidence="1 2">
    <name type="scientific">Belliella calami</name>
    <dbReference type="NCBI Taxonomy" id="2923436"/>
    <lineage>
        <taxon>Bacteria</taxon>
        <taxon>Pseudomonadati</taxon>
        <taxon>Bacteroidota</taxon>
        <taxon>Cytophagia</taxon>
        <taxon>Cytophagales</taxon>
        <taxon>Cyclobacteriaceae</taxon>
        <taxon>Belliella</taxon>
    </lineage>
</organism>
<comment type="caution">
    <text evidence="1">The sequence shown here is derived from an EMBL/GenBank/DDBJ whole genome shotgun (WGS) entry which is preliminary data.</text>
</comment>
<keyword evidence="2" id="KW-1185">Reference proteome</keyword>
<proteinExistence type="predicted"/>
<accession>A0ABS9UMD7</accession>
<gene>
    <name evidence="1" type="ORF">MM236_05435</name>
</gene>
<dbReference type="Proteomes" id="UP001165488">
    <property type="component" value="Unassembled WGS sequence"/>
</dbReference>
<dbReference type="EMBL" id="JAKZGS010000003">
    <property type="protein sequence ID" value="MCH7397418.1"/>
    <property type="molecule type" value="Genomic_DNA"/>
</dbReference>